<keyword evidence="2" id="KW-1133">Transmembrane helix</keyword>
<feature type="transmembrane region" description="Helical" evidence="2">
    <location>
        <begin position="73"/>
        <end position="97"/>
    </location>
</feature>
<evidence type="ECO:0000256" key="2">
    <source>
        <dbReference type="SAM" id="Phobius"/>
    </source>
</evidence>
<reference evidence="3 4" key="1">
    <citation type="submission" date="2018-10" db="EMBL/GenBank/DDBJ databases">
        <title>Isolation from cow dung.</title>
        <authorList>
            <person name="Ling L."/>
        </authorList>
    </citation>
    <scope>NUCLEOTIDE SEQUENCE [LARGE SCALE GENOMIC DNA]</scope>
    <source>
        <strain evidence="3 4">NEAU-LL90</strain>
    </source>
</reference>
<dbReference type="EMBL" id="RFFH01000006">
    <property type="protein sequence ID" value="RMI31860.1"/>
    <property type="molecule type" value="Genomic_DNA"/>
</dbReference>
<gene>
    <name evidence="3" type="ORF">EBN03_16960</name>
</gene>
<name>A0A3M2L569_9NOCA</name>
<keyword evidence="4" id="KW-1185">Reference proteome</keyword>
<sequence length="241" mass="24617">MTEQQPGGTPPVDDWWNQQSFGVSDQTPSAPAYQHTGAPTYRGGFAGPGYSPAGTVIPPLPPSPPTTRRKLPVVAVLAILAVVLLVPATGAAALWWFSSKPVDTGAISTTTSSAPSTTSARPSTSVGAVALSGKWTGSYTCSQGRTALELDITSDAAADIEAVFTFGPTADNSAVPAGSFAMRGTLSGQTLSLTGDHWIQRPPGWVMVGLSAAVNGTRPQSISGSVVADGCTTFSITRDPV</sequence>
<accession>A0A3M2L569</accession>
<keyword evidence="2" id="KW-0812">Transmembrane</keyword>
<feature type="compositionally biased region" description="Polar residues" evidence="1">
    <location>
        <begin position="16"/>
        <end position="29"/>
    </location>
</feature>
<evidence type="ECO:0000256" key="1">
    <source>
        <dbReference type="SAM" id="MobiDB-lite"/>
    </source>
</evidence>
<protein>
    <submittedName>
        <fullName evidence="3">Uncharacterized protein</fullName>
    </submittedName>
</protein>
<dbReference type="AlphaFoldDB" id="A0A3M2L569"/>
<feature type="region of interest" description="Disordered" evidence="1">
    <location>
        <begin position="1"/>
        <end position="45"/>
    </location>
</feature>
<evidence type="ECO:0000313" key="3">
    <source>
        <dbReference type="EMBL" id="RMI31860.1"/>
    </source>
</evidence>
<comment type="caution">
    <text evidence="3">The sequence shown here is derived from an EMBL/GenBank/DDBJ whole genome shotgun (WGS) entry which is preliminary data.</text>
</comment>
<evidence type="ECO:0000313" key="4">
    <source>
        <dbReference type="Proteomes" id="UP000279275"/>
    </source>
</evidence>
<dbReference type="Proteomes" id="UP000279275">
    <property type="component" value="Unassembled WGS sequence"/>
</dbReference>
<proteinExistence type="predicted"/>
<organism evidence="3 4">
    <name type="scientific">Nocardia stercoris</name>
    <dbReference type="NCBI Taxonomy" id="2483361"/>
    <lineage>
        <taxon>Bacteria</taxon>
        <taxon>Bacillati</taxon>
        <taxon>Actinomycetota</taxon>
        <taxon>Actinomycetes</taxon>
        <taxon>Mycobacteriales</taxon>
        <taxon>Nocardiaceae</taxon>
        <taxon>Nocardia</taxon>
    </lineage>
</organism>
<keyword evidence="2" id="KW-0472">Membrane</keyword>